<evidence type="ECO:0000313" key="2">
    <source>
        <dbReference type="EMBL" id="AFZ17722.1"/>
    </source>
</evidence>
<dbReference type="KEGG" id="mic:Mic7113_1866"/>
<accession>K9WDX2</accession>
<keyword evidence="1" id="KW-0472">Membrane</keyword>
<gene>
    <name evidence="2" type="ORF">Mic7113_1866</name>
</gene>
<dbReference type="Proteomes" id="UP000010471">
    <property type="component" value="Chromosome"/>
</dbReference>
<feature type="transmembrane region" description="Helical" evidence="1">
    <location>
        <begin position="38"/>
        <end position="59"/>
    </location>
</feature>
<dbReference type="HOGENOM" id="CLU_2409954_0_0_3"/>
<keyword evidence="1" id="KW-1133">Transmembrane helix</keyword>
<proteinExistence type="predicted"/>
<dbReference type="AlphaFoldDB" id="K9WDX2"/>
<dbReference type="EMBL" id="CP003630">
    <property type="protein sequence ID" value="AFZ17722.1"/>
    <property type="molecule type" value="Genomic_DNA"/>
</dbReference>
<name>K9WDX2_9CYAN</name>
<organism evidence="2 3">
    <name type="scientific">Allocoleopsis franciscana PCC 7113</name>
    <dbReference type="NCBI Taxonomy" id="1173027"/>
    <lineage>
        <taxon>Bacteria</taxon>
        <taxon>Bacillati</taxon>
        <taxon>Cyanobacteriota</taxon>
        <taxon>Cyanophyceae</taxon>
        <taxon>Coleofasciculales</taxon>
        <taxon>Coleofasciculaceae</taxon>
        <taxon>Allocoleopsis</taxon>
        <taxon>Allocoleopsis franciscana</taxon>
    </lineage>
</organism>
<sequence length="92" mass="10219">MERNQLEPSNRVTQCLSFILKTRVVVFAGSLAQRLTSMLLMLVFTAFAFVVLAASVVVVTGESFVKRVLSLAKAPKKESWQNLIKDEPVSPH</sequence>
<protein>
    <submittedName>
        <fullName evidence="2">Uncharacterized protein</fullName>
    </submittedName>
</protein>
<keyword evidence="3" id="KW-1185">Reference proteome</keyword>
<dbReference type="RefSeq" id="WP_015181874.1">
    <property type="nucleotide sequence ID" value="NC_019738.1"/>
</dbReference>
<evidence type="ECO:0000256" key="1">
    <source>
        <dbReference type="SAM" id="Phobius"/>
    </source>
</evidence>
<reference evidence="2 3" key="1">
    <citation type="submission" date="2012-06" db="EMBL/GenBank/DDBJ databases">
        <title>Finished chromosome of genome of Microcoleus sp. PCC 7113.</title>
        <authorList>
            <consortium name="US DOE Joint Genome Institute"/>
            <person name="Gugger M."/>
            <person name="Coursin T."/>
            <person name="Rippka R."/>
            <person name="Tandeau De Marsac N."/>
            <person name="Huntemann M."/>
            <person name="Wei C.-L."/>
            <person name="Han J."/>
            <person name="Detter J.C."/>
            <person name="Han C."/>
            <person name="Tapia R."/>
            <person name="Chen A."/>
            <person name="Kyrpides N."/>
            <person name="Mavromatis K."/>
            <person name="Markowitz V."/>
            <person name="Szeto E."/>
            <person name="Ivanova N."/>
            <person name="Pagani I."/>
            <person name="Pati A."/>
            <person name="Goodwin L."/>
            <person name="Nordberg H.P."/>
            <person name="Cantor M.N."/>
            <person name="Hua S.X."/>
            <person name="Woyke T."/>
            <person name="Kerfeld C.A."/>
        </authorList>
    </citation>
    <scope>NUCLEOTIDE SEQUENCE [LARGE SCALE GENOMIC DNA]</scope>
    <source>
        <strain evidence="2 3">PCC 7113</strain>
    </source>
</reference>
<keyword evidence="1" id="KW-0812">Transmembrane</keyword>
<evidence type="ECO:0000313" key="3">
    <source>
        <dbReference type="Proteomes" id="UP000010471"/>
    </source>
</evidence>